<evidence type="ECO:0000313" key="1">
    <source>
        <dbReference type="EMBL" id="RGR68001.1"/>
    </source>
</evidence>
<sequence>MPFEIVRKDLSEVTADAVVRFVNTGTGVRVFHRGSFPPCLMAKELEFAFTPRAVVLIEVSLPQGGDGEFNPALLLTQAYRQALTAAVREHCGSVAIVWPKFSLPGISEDDLLSILVQGERELLTEQELWVTLVVEDVRRLRLSDSLINAVSRYIKDHYIQALPREKTGHVLAKVKNFIAPVEAELEENEELTDIPAEETCLFKEQEEAQAPSNKFYAEPKMRSVDPRLFEQLIAQHEESFSESLLRMIDERGMSDPQVYKRANLDRKLFSKIRIQKDYRPSKTTALALAIALELNLDELKVLIGRAGYALTHASKLDIIVEYFIGQGIYDLFQINEVLFVFDQPLLGGRSF</sequence>
<organism evidence="1 2">
    <name type="scientific">Holdemania filiformis</name>
    <dbReference type="NCBI Taxonomy" id="61171"/>
    <lineage>
        <taxon>Bacteria</taxon>
        <taxon>Bacillati</taxon>
        <taxon>Bacillota</taxon>
        <taxon>Erysipelotrichia</taxon>
        <taxon>Erysipelotrichales</taxon>
        <taxon>Erysipelotrichaceae</taxon>
        <taxon>Holdemania</taxon>
    </lineage>
</organism>
<comment type="caution">
    <text evidence="1">The sequence shown here is derived from an EMBL/GenBank/DDBJ whole genome shotgun (WGS) entry which is preliminary data.</text>
</comment>
<accession>A0A412FIK6</accession>
<dbReference type="RefSeq" id="WP_117896106.1">
    <property type="nucleotide sequence ID" value="NZ_CABJCV010000029.1"/>
</dbReference>
<dbReference type="InterPro" id="IPR043472">
    <property type="entry name" value="Macro_dom-like"/>
</dbReference>
<dbReference type="GeneID" id="83016945"/>
<proteinExistence type="predicted"/>
<name>A0A412FIK6_9FIRM</name>
<dbReference type="EMBL" id="QRUP01000029">
    <property type="protein sequence ID" value="RGR68001.1"/>
    <property type="molecule type" value="Genomic_DNA"/>
</dbReference>
<evidence type="ECO:0000313" key="2">
    <source>
        <dbReference type="Proteomes" id="UP000284178"/>
    </source>
</evidence>
<dbReference type="AlphaFoldDB" id="A0A412FIK6"/>
<dbReference type="SUPFAM" id="SSF52949">
    <property type="entry name" value="Macro domain-like"/>
    <property type="match status" value="1"/>
</dbReference>
<gene>
    <name evidence="1" type="ORF">DWY25_16230</name>
</gene>
<keyword evidence="2" id="KW-1185">Reference proteome</keyword>
<reference evidence="1 2" key="1">
    <citation type="submission" date="2018-08" db="EMBL/GenBank/DDBJ databases">
        <title>A genome reference for cultivated species of the human gut microbiota.</title>
        <authorList>
            <person name="Zou Y."/>
            <person name="Xue W."/>
            <person name="Luo G."/>
        </authorList>
    </citation>
    <scope>NUCLEOTIDE SEQUENCE [LARGE SCALE GENOMIC DNA]</scope>
    <source>
        <strain evidence="1 2">AF24-29</strain>
    </source>
</reference>
<protein>
    <recommendedName>
        <fullName evidence="3">RNase III inhibitor</fullName>
    </recommendedName>
</protein>
<dbReference type="Proteomes" id="UP000284178">
    <property type="component" value="Unassembled WGS sequence"/>
</dbReference>
<evidence type="ECO:0008006" key="3">
    <source>
        <dbReference type="Google" id="ProtNLM"/>
    </source>
</evidence>